<dbReference type="AlphaFoldDB" id="G0U620"/>
<reference evidence="2" key="1">
    <citation type="journal article" date="2012" name="Proc. Natl. Acad. Sci. U.S.A.">
        <title>Antigenic diversity is generated by distinct evolutionary mechanisms in African trypanosome species.</title>
        <authorList>
            <person name="Jackson A.P."/>
            <person name="Berry A."/>
            <person name="Aslett M."/>
            <person name="Allison H.C."/>
            <person name="Burton P."/>
            <person name="Vavrova-Anderson J."/>
            <person name="Brown R."/>
            <person name="Browne H."/>
            <person name="Corton N."/>
            <person name="Hauser H."/>
            <person name="Gamble J."/>
            <person name="Gilderthorp R."/>
            <person name="Marcello L."/>
            <person name="McQuillan J."/>
            <person name="Otto T.D."/>
            <person name="Quail M.A."/>
            <person name="Sanders M.J."/>
            <person name="van Tonder A."/>
            <person name="Ginger M.L."/>
            <person name="Field M.C."/>
            <person name="Barry J.D."/>
            <person name="Hertz-Fowler C."/>
            <person name="Berriman M."/>
        </authorList>
    </citation>
    <scope>NUCLEOTIDE SEQUENCE</scope>
    <source>
        <strain evidence="2">Y486</strain>
    </source>
</reference>
<evidence type="ECO:0000313" key="2">
    <source>
        <dbReference type="EMBL" id="CCC51321.1"/>
    </source>
</evidence>
<dbReference type="VEuPathDB" id="TriTrypDB:TvY486_1003740"/>
<feature type="compositionally biased region" description="Polar residues" evidence="1">
    <location>
        <begin position="447"/>
        <end position="462"/>
    </location>
</feature>
<dbReference type="SUPFAM" id="SSF49879">
    <property type="entry name" value="SMAD/FHA domain"/>
    <property type="match status" value="1"/>
</dbReference>
<accession>G0U620</accession>
<feature type="region of interest" description="Disordered" evidence="1">
    <location>
        <begin position="251"/>
        <end position="271"/>
    </location>
</feature>
<dbReference type="InterPro" id="IPR008984">
    <property type="entry name" value="SMAD_FHA_dom_sf"/>
</dbReference>
<dbReference type="EMBL" id="HE573026">
    <property type="protein sequence ID" value="CCC51321.1"/>
    <property type="molecule type" value="Genomic_DNA"/>
</dbReference>
<protein>
    <recommendedName>
        <fullName evidence="3">FHA domain-containing protein</fullName>
    </recommendedName>
</protein>
<sequence>MRWSQRDWLMQGRSPGPKWRLKVINGCQLHEDVVLPVVPQPSELQQFYSVWFGKEDGMDSTVPLKSRKRKRSGKRVVEGASRKGIPNEDWLNKIPHVTFGRHKCLPRSTRLRHVCISRLHCRVAYVSNPTTHRLILSLFPSVDKEMATIEGPDATFSTANNGRGHRYSASEQKDTVNLENYEEPSALPGPHYRLLNTGFNPVYVNDKQLLRGRSARLRENDIIAFLENPFDEEGGVLQPLLPEDMAQLGAEPRASANGGRPLPNQEAALSDASGCSDSAGILPVDSLQAPCQFPTFVEVNGHRIARYRRPLSTFAPLSTSFGQHGCGGDSSLRTPLKHSLSLSSTHAQSPPLDANYTCLSASEPHAQEEVSTPTKRLSSSTWCGGVDRLANRDVLEVINGEGVVDDVVSPLQQRVVSTPPRCFTEPHHSLARSFTVIPPQLPVYVFSQRSPSPEGSTNQNEAASRGTDRRGRRGQGLQVERSKHDRTTKESRPVMWVDGDA</sequence>
<organism evidence="2">
    <name type="scientific">Trypanosoma vivax (strain Y486)</name>
    <dbReference type="NCBI Taxonomy" id="1055687"/>
    <lineage>
        <taxon>Eukaryota</taxon>
        <taxon>Discoba</taxon>
        <taxon>Euglenozoa</taxon>
        <taxon>Kinetoplastea</taxon>
        <taxon>Metakinetoplastina</taxon>
        <taxon>Trypanosomatida</taxon>
        <taxon>Trypanosomatidae</taxon>
        <taxon>Trypanosoma</taxon>
        <taxon>Duttonella</taxon>
    </lineage>
</organism>
<dbReference type="Gene3D" id="2.60.200.20">
    <property type="match status" value="1"/>
</dbReference>
<proteinExistence type="predicted"/>
<evidence type="ECO:0008006" key="3">
    <source>
        <dbReference type="Google" id="ProtNLM"/>
    </source>
</evidence>
<evidence type="ECO:0000256" key="1">
    <source>
        <dbReference type="SAM" id="MobiDB-lite"/>
    </source>
</evidence>
<name>G0U620_TRYVY</name>
<feature type="compositionally biased region" description="Basic and acidic residues" evidence="1">
    <location>
        <begin position="480"/>
        <end position="492"/>
    </location>
</feature>
<feature type="region of interest" description="Disordered" evidence="1">
    <location>
        <begin position="447"/>
        <end position="501"/>
    </location>
</feature>
<gene>
    <name evidence="2" type="ORF">TVY486_1003740</name>
</gene>